<dbReference type="InterPro" id="IPR057810">
    <property type="entry name" value="RBD_ZCCHC3_1st"/>
</dbReference>
<keyword evidence="4" id="KW-1185">Reference proteome</keyword>
<dbReference type="SMART" id="SM00343">
    <property type="entry name" value="ZnF_C2HC"/>
    <property type="match status" value="3"/>
</dbReference>
<feature type="region of interest" description="Disordered" evidence="1">
    <location>
        <begin position="722"/>
        <end position="771"/>
    </location>
</feature>
<feature type="region of interest" description="Disordered" evidence="1">
    <location>
        <begin position="1018"/>
        <end position="1175"/>
    </location>
</feature>
<feature type="region of interest" description="Disordered" evidence="1">
    <location>
        <begin position="47"/>
        <end position="80"/>
    </location>
</feature>
<dbReference type="GO" id="GO:0003723">
    <property type="term" value="F:RNA binding"/>
    <property type="evidence" value="ECO:0007669"/>
    <property type="project" value="InterPro"/>
</dbReference>
<proteinExistence type="predicted"/>
<feature type="compositionally biased region" description="Polar residues" evidence="1">
    <location>
        <begin position="722"/>
        <end position="731"/>
    </location>
</feature>
<dbReference type="Proteomes" id="UP001295444">
    <property type="component" value="Chromosome 13"/>
</dbReference>
<dbReference type="PANTHER" id="PTHR22639">
    <property type="entry name" value="GAG-RELATED PROTEIN"/>
    <property type="match status" value="1"/>
</dbReference>
<feature type="compositionally biased region" description="Pro residues" evidence="1">
    <location>
        <begin position="1079"/>
        <end position="1091"/>
    </location>
</feature>
<protein>
    <recommendedName>
        <fullName evidence="2">CCHC-type domain-containing protein</fullName>
    </recommendedName>
</protein>
<accession>A0AAD1TPM4</accession>
<gene>
    <name evidence="3" type="ORF">PECUL_23A004645</name>
</gene>
<dbReference type="SUPFAM" id="SSF57756">
    <property type="entry name" value="Retrovirus zinc finger-like domains"/>
    <property type="match status" value="1"/>
</dbReference>
<dbReference type="InterPro" id="IPR057811">
    <property type="entry name" value="RBD_ZCCHC3_2nd"/>
</dbReference>
<dbReference type="Pfam" id="PF23057">
    <property type="entry name" value="RBD_ZCCHC3_1st"/>
    <property type="match status" value="1"/>
</dbReference>
<feature type="region of interest" description="Disordered" evidence="1">
    <location>
        <begin position="425"/>
        <end position="456"/>
    </location>
</feature>
<dbReference type="AlphaFoldDB" id="A0AAD1TPM4"/>
<dbReference type="EMBL" id="OW240924">
    <property type="protein sequence ID" value="CAH2329039.1"/>
    <property type="molecule type" value="Genomic_DNA"/>
</dbReference>
<dbReference type="InterPro" id="IPR001878">
    <property type="entry name" value="Znf_CCHC"/>
</dbReference>
<evidence type="ECO:0000313" key="3">
    <source>
        <dbReference type="EMBL" id="CAH2329039.1"/>
    </source>
</evidence>
<feature type="region of interest" description="Disordered" evidence="1">
    <location>
        <begin position="338"/>
        <end position="369"/>
    </location>
</feature>
<dbReference type="InterPro" id="IPR042509">
    <property type="entry name" value="ZCCHC3"/>
</dbReference>
<dbReference type="GO" id="GO:0002218">
    <property type="term" value="P:activation of innate immune response"/>
    <property type="evidence" value="ECO:0007669"/>
    <property type="project" value="InterPro"/>
</dbReference>
<dbReference type="GO" id="GO:0008270">
    <property type="term" value="F:zinc ion binding"/>
    <property type="evidence" value="ECO:0007669"/>
    <property type="project" value="InterPro"/>
</dbReference>
<evidence type="ECO:0000259" key="2">
    <source>
        <dbReference type="SMART" id="SM00343"/>
    </source>
</evidence>
<feature type="compositionally biased region" description="Basic and acidic residues" evidence="1">
    <location>
        <begin position="185"/>
        <end position="222"/>
    </location>
</feature>
<name>A0AAD1TPM4_PELCU</name>
<feature type="region of interest" description="Disordered" evidence="1">
    <location>
        <begin position="183"/>
        <end position="321"/>
    </location>
</feature>
<dbReference type="GO" id="GO:0003690">
    <property type="term" value="F:double-stranded DNA binding"/>
    <property type="evidence" value="ECO:0007669"/>
    <property type="project" value="InterPro"/>
</dbReference>
<feature type="region of interest" description="Disordered" evidence="1">
    <location>
        <begin position="513"/>
        <end position="550"/>
    </location>
</feature>
<dbReference type="Pfam" id="PF23058">
    <property type="entry name" value="RBD_ZCCHC3_2nd"/>
    <property type="match status" value="1"/>
</dbReference>
<feature type="compositionally biased region" description="Polar residues" evidence="1">
    <location>
        <begin position="1021"/>
        <end position="1062"/>
    </location>
</feature>
<feature type="domain" description="CCHC-type" evidence="2">
    <location>
        <begin position="980"/>
        <end position="996"/>
    </location>
</feature>
<evidence type="ECO:0000256" key="1">
    <source>
        <dbReference type="SAM" id="MobiDB-lite"/>
    </source>
</evidence>
<reference evidence="3" key="1">
    <citation type="submission" date="2022-03" db="EMBL/GenBank/DDBJ databases">
        <authorList>
            <person name="Alioto T."/>
            <person name="Alioto T."/>
            <person name="Gomez Garrido J."/>
        </authorList>
    </citation>
    <scope>NUCLEOTIDE SEQUENCE</scope>
</reference>
<evidence type="ECO:0000313" key="4">
    <source>
        <dbReference type="Proteomes" id="UP001295444"/>
    </source>
</evidence>
<feature type="compositionally biased region" description="Basic residues" evidence="1">
    <location>
        <begin position="290"/>
        <end position="302"/>
    </location>
</feature>
<organism evidence="3 4">
    <name type="scientific">Pelobates cultripes</name>
    <name type="common">Western spadefoot toad</name>
    <dbReference type="NCBI Taxonomy" id="61616"/>
    <lineage>
        <taxon>Eukaryota</taxon>
        <taxon>Metazoa</taxon>
        <taxon>Chordata</taxon>
        <taxon>Craniata</taxon>
        <taxon>Vertebrata</taxon>
        <taxon>Euteleostomi</taxon>
        <taxon>Amphibia</taxon>
        <taxon>Batrachia</taxon>
        <taxon>Anura</taxon>
        <taxon>Pelobatoidea</taxon>
        <taxon>Pelobatidae</taxon>
        <taxon>Pelobates</taxon>
    </lineage>
</organism>
<feature type="compositionally biased region" description="Basic and acidic residues" evidence="1">
    <location>
        <begin position="254"/>
        <end position="276"/>
    </location>
</feature>
<feature type="domain" description="CCHC-type" evidence="2">
    <location>
        <begin position="962"/>
        <end position="978"/>
    </location>
</feature>
<feature type="compositionally biased region" description="Basic and acidic residues" evidence="1">
    <location>
        <begin position="522"/>
        <end position="532"/>
    </location>
</feature>
<dbReference type="Gene3D" id="4.10.60.10">
    <property type="entry name" value="Zinc finger, CCHC-type"/>
    <property type="match status" value="1"/>
</dbReference>
<dbReference type="PANTHER" id="PTHR22639:SF4">
    <property type="entry name" value="ZINC FINGER CCHC DOMAIN-CONTAINING PROTEIN 3"/>
    <property type="match status" value="1"/>
</dbReference>
<dbReference type="InterPro" id="IPR036875">
    <property type="entry name" value="Znf_CCHC_sf"/>
</dbReference>
<feature type="domain" description="CCHC-type" evidence="2">
    <location>
        <begin position="944"/>
        <end position="960"/>
    </location>
</feature>
<feature type="compositionally biased region" description="Low complexity" evidence="1">
    <location>
        <begin position="1128"/>
        <end position="1142"/>
    </location>
</feature>
<sequence length="1248" mass="131335">MSRKLTAWKREVGVPQGATAHTRADIQLLSGLLAECRELASSGLHFLEQPPPSLEVGEGTEEEVVPETPPEVASASKAPQASLTYAEAAKGEGVEARVFMGLPSDRLRGLLVSLKAQHAEADSGLAGVQAELREQREKSNRTSNYKRGPLRAAIAEKKLVEQHLSYTLLQTEKKIADIQAILQQRAKDAARSRRQRAMEGRRDMSPGEESSKDLDSNSHHSPGEPSTSALATPGGAAETEGKAREKDSEEEWDGEKGEEWQLKVQDRGRGLIKESLLKFGNELGEDSVKDKKKKKKKKKNIARRQPETSVRGSGDSTEEGECSNAEYMYNDDVQALQKPGARDTNPAGGNTCMPQKPAQPASVEVSGPPAALHGDRETIPAGTMACTGDPMEGSFPCSLPTPSLTCLPSDLPLRVVASPGVAGTSASCPQAAAGQDGTGWSSLEQGDGPPFPSAPLEQARLLSPTSKSPPLFVPQSVSLDVSKFVFQSVPPASLCIPLMSACVTSPPVVPGASGAAGAAGAMEDRTAGDSHHPQPAVHTEETASGGKKSMTNIVFDSTGGLGMAEEDGSMDVTVNVMMGPIGLSKKVHSQPVCINDVAPAPGVVAPAPGVVAPAPGVVAPAPGTAPGVVAPAPGVVAPASGYVAPAPGTIAPAPGTVSPAPGYVAPASGYVAPAPGSLELVGTQVAGTSTGTGTLTKGAAVINSLDAQAGTRVPLRHSQVVTQGSGVTEASGSARGVRPNHSQTAGPGAPNAWASGPPRLSADGPATRPQVSFGNRRNVVRLICGGETQVPDRRWLVTRLKDMGFAPVDLYALIHASGTREFVSFMTSQLLDRFWAGWEAARSAQGTKWAGFTAVAISRQGLKKVTFLVRNESIPIADILVWTKRFGDVKSPPVKILDEDGIWTGGWTVSVLLREIRGVTQHMPNSFFIGADRVSCFYPGQPRVCHKCGSYRHYSNACTVLKCTMCGAVGHLRDSCREIRCHLCSEMGHTYRTCPEAQHNVESIWSQEPVEMDSAGLGVQVASSSTRPISGTRVSLPQQQPILPSVSVTSQDPGKATSSRPLTKSVRRERTTSTAIMAPPRPPPPRPPPPKFSTVKVTPTEKSPDARPLDAQSLEWSTVKGKKPPPSKTSTLPSPRKIAIPPAAKPPKGGDATYKGGVARASSSSSGLQEAPVPVSNRYEALSSSWADCEYEEEMANLPEVVAGVEVGQEVLLRDDGPLYPGVSVKRFLGSDTEEEGYRRRKGKSPYT</sequence>